<comment type="caution">
    <text evidence="1">The sequence shown here is derived from an EMBL/GenBank/DDBJ whole genome shotgun (WGS) entry which is preliminary data.</text>
</comment>
<dbReference type="Proteomes" id="UP000023152">
    <property type="component" value="Unassembled WGS sequence"/>
</dbReference>
<reference evidence="1 2" key="1">
    <citation type="journal article" date="2013" name="Curr. Biol.">
        <title>The Genome of the Foraminiferan Reticulomyxa filosa.</title>
        <authorList>
            <person name="Glockner G."/>
            <person name="Hulsmann N."/>
            <person name="Schleicher M."/>
            <person name="Noegel A.A."/>
            <person name="Eichinger L."/>
            <person name="Gallinger C."/>
            <person name="Pawlowski J."/>
            <person name="Sierra R."/>
            <person name="Euteneuer U."/>
            <person name="Pillet L."/>
            <person name="Moustafa A."/>
            <person name="Platzer M."/>
            <person name="Groth M."/>
            <person name="Szafranski K."/>
            <person name="Schliwa M."/>
        </authorList>
    </citation>
    <scope>NUCLEOTIDE SEQUENCE [LARGE SCALE GENOMIC DNA]</scope>
</reference>
<dbReference type="EMBL" id="ASPP01036051">
    <property type="protein sequence ID" value="ETO02332.1"/>
    <property type="molecule type" value="Genomic_DNA"/>
</dbReference>
<protein>
    <submittedName>
        <fullName evidence="1">Uncharacterized protein</fullName>
    </submittedName>
</protein>
<proteinExistence type="predicted"/>
<sequence length="176" mass="20892">RALFINGLHDTNNHYRGLCAKSLGIIATKVNTKRLKRVFDTGQRKNFIGLPRGTTFEQVHEKGVKELHVQLTTYWDYIIIEELNFLSNFLLKKEIGLQKWKNNTLFWYHLQEPLNKVMTLHLPNFQYILNHPDFHLSIDWIHYSICVFQQKLQILLSNVTNKFLREKFGGVQTYFV</sequence>
<accession>X6LMG0</accession>
<gene>
    <name evidence="1" type="ORF">RFI_35104</name>
</gene>
<feature type="non-terminal residue" evidence="1">
    <location>
        <position position="1"/>
    </location>
</feature>
<organism evidence="1 2">
    <name type="scientific">Reticulomyxa filosa</name>
    <dbReference type="NCBI Taxonomy" id="46433"/>
    <lineage>
        <taxon>Eukaryota</taxon>
        <taxon>Sar</taxon>
        <taxon>Rhizaria</taxon>
        <taxon>Retaria</taxon>
        <taxon>Foraminifera</taxon>
        <taxon>Monothalamids</taxon>
        <taxon>Reticulomyxidae</taxon>
        <taxon>Reticulomyxa</taxon>
    </lineage>
</organism>
<dbReference type="AlphaFoldDB" id="X6LMG0"/>
<name>X6LMG0_RETFI</name>
<keyword evidence="2" id="KW-1185">Reference proteome</keyword>
<evidence type="ECO:0000313" key="1">
    <source>
        <dbReference type="EMBL" id="ETO02332.1"/>
    </source>
</evidence>
<evidence type="ECO:0000313" key="2">
    <source>
        <dbReference type="Proteomes" id="UP000023152"/>
    </source>
</evidence>